<dbReference type="GO" id="GO:0046872">
    <property type="term" value="F:metal ion binding"/>
    <property type="evidence" value="ECO:0007669"/>
    <property type="project" value="UniProtKB-KW"/>
</dbReference>
<dbReference type="GO" id="GO:0005525">
    <property type="term" value="F:GTP binding"/>
    <property type="evidence" value="ECO:0007669"/>
    <property type="project" value="UniProtKB-KW"/>
</dbReference>
<comment type="catalytic activity">
    <reaction evidence="12">
        <text>GTP + AH2 + S-adenosyl-L-methionine = (8S)-3',8-cyclo-7,8-dihydroguanosine 5'-triphosphate + 5'-deoxyadenosine + L-methionine + A + H(+)</text>
        <dbReference type="Rhea" id="RHEA:49576"/>
        <dbReference type="ChEBI" id="CHEBI:13193"/>
        <dbReference type="ChEBI" id="CHEBI:15378"/>
        <dbReference type="ChEBI" id="CHEBI:17319"/>
        <dbReference type="ChEBI" id="CHEBI:17499"/>
        <dbReference type="ChEBI" id="CHEBI:37565"/>
        <dbReference type="ChEBI" id="CHEBI:57844"/>
        <dbReference type="ChEBI" id="CHEBI:59789"/>
        <dbReference type="ChEBI" id="CHEBI:131766"/>
        <dbReference type="EC" id="4.1.99.22"/>
    </reaction>
</comment>
<keyword evidence="15" id="KW-1185">Reference proteome</keyword>
<dbReference type="GO" id="GO:0061798">
    <property type="term" value="F:GTP 3',8'-cyclase activity"/>
    <property type="evidence" value="ECO:0007669"/>
    <property type="project" value="UniProtKB-EC"/>
</dbReference>
<dbReference type="Proteomes" id="UP000245489">
    <property type="component" value="Unassembled WGS sequence"/>
</dbReference>
<dbReference type="InterPro" id="IPR006638">
    <property type="entry name" value="Elp3/MiaA/NifB-like_rSAM"/>
</dbReference>
<dbReference type="InterPro" id="IPR058240">
    <property type="entry name" value="rSAM_sf"/>
</dbReference>
<evidence type="ECO:0000256" key="3">
    <source>
        <dbReference type="ARBA" id="ARBA00022485"/>
    </source>
</evidence>
<dbReference type="EMBL" id="QGGO01000022">
    <property type="protein sequence ID" value="PWK21855.1"/>
    <property type="molecule type" value="Genomic_DNA"/>
</dbReference>
<comment type="caution">
    <text evidence="14">The sequence shown here is derived from an EMBL/GenBank/DDBJ whole genome shotgun (WGS) entry which is preliminary data.</text>
</comment>
<keyword evidence="3" id="KW-0004">4Fe-4S</keyword>
<protein>
    <recommendedName>
        <fullName evidence="2">GTP 3',8-cyclase</fullName>
        <ecNumber evidence="2">4.1.99.22</ecNumber>
    </recommendedName>
</protein>
<evidence type="ECO:0000259" key="13">
    <source>
        <dbReference type="PROSITE" id="PS51918"/>
    </source>
</evidence>
<dbReference type="SFLD" id="SFLDG01383">
    <property type="entry name" value="cyclic_pyranopterin_phosphate"/>
    <property type="match status" value="1"/>
</dbReference>
<reference evidence="14 15" key="1">
    <citation type="submission" date="2018-05" db="EMBL/GenBank/DDBJ databases">
        <title>Genomic Encyclopedia of Archaeal and Bacterial Type Strains, Phase II (KMG-II): from individual species to whole genera.</title>
        <authorList>
            <person name="Goeker M."/>
        </authorList>
    </citation>
    <scope>NUCLEOTIDE SEQUENCE [LARGE SCALE GENOMIC DNA]</scope>
    <source>
        <strain evidence="14 15">DSM 22214</strain>
    </source>
</reference>
<evidence type="ECO:0000256" key="12">
    <source>
        <dbReference type="ARBA" id="ARBA00048697"/>
    </source>
</evidence>
<dbReference type="CDD" id="cd01335">
    <property type="entry name" value="Radical_SAM"/>
    <property type="match status" value="1"/>
</dbReference>
<dbReference type="SFLD" id="SFLDG01067">
    <property type="entry name" value="SPASM/twitch_domain_containing"/>
    <property type="match status" value="1"/>
</dbReference>
<keyword evidence="8" id="KW-0411">Iron-sulfur</keyword>
<evidence type="ECO:0000256" key="9">
    <source>
        <dbReference type="ARBA" id="ARBA00023134"/>
    </source>
</evidence>
<dbReference type="InterPro" id="IPR000385">
    <property type="entry name" value="MoaA_NifB_PqqE_Fe-S-bd_CS"/>
</dbReference>
<feature type="domain" description="Radical SAM core" evidence="13">
    <location>
        <begin position="12"/>
        <end position="225"/>
    </location>
</feature>
<dbReference type="SFLD" id="SFLDS00029">
    <property type="entry name" value="Radical_SAM"/>
    <property type="match status" value="1"/>
</dbReference>
<dbReference type="InterPro" id="IPR013483">
    <property type="entry name" value="MoaA"/>
</dbReference>
<evidence type="ECO:0000256" key="5">
    <source>
        <dbReference type="ARBA" id="ARBA00022723"/>
    </source>
</evidence>
<keyword evidence="9" id="KW-0342">GTP-binding</keyword>
<name>A0A316DV69_9BACT</name>
<organism evidence="14 15">
    <name type="scientific">Arcicella aurantiaca</name>
    <dbReference type="NCBI Taxonomy" id="591202"/>
    <lineage>
        <taxon>Bacteria</taxon>
        <taxon>Pseudomonadati</taxon>
        <taxon>Bacteroidota</taxon>
        <taxon>Cytophagia</taxon>
        <taxon>Cytophagales</taxon>
        <taxon>Flectobacillaceae</taxon>
        <taxon>Arcicella</taxon>
    </lineage>
</organism>
<evidence type="ECO:0000256" key="11">
    <source>
        <dbReference type="ARBA" id="ARBA00023239"/>
    </source>
</evidence>
<gene>
    <name evidence="14" type="ORF">LV89_03568</name>
</gene>
<dbReference type="Pfam" id="PF06463">
    <property type="entry name" value="Mob_synth_C"/>
    <property type="match status" value="1"/>
</dbReference>
<dbReference type="InterPro" id="IPR040064">
    <property type="entry name" value="MoaA-like"/>
</dbReference>
<dbReference type="PANTHER" id="PTHR22960">
    <property type="entry name" value="MOLYBDOPTERIN COFACTOR SYNTHESIS PROTEIN A"/>
    <property type="match status" value="1"/>
</dbReference>
<dbReference type="SFLD" id="SFLDG01386">
    <property type="entry name" value="main_SPASM_domain-containing"/>
    <property type="match status" value="1"/>
</dbReference>
<evidence type="ECO:0000256" key="8">
    <source>
        <dbReference type="ARBA" id="ARBA00023014"/>
    </source>
</evidence>
<dbReference type="NCBIfam" id="TIGR02666">
    <property type="entry name" value="moaA"/>
    <property type="match status" value="1"/>
</dbReference>
<evidence type="ECO:0000256" key="7">
    <source>
        <dbReference type="ARBA" id="ARBA00023004"/>
    </source>
</evidence>
<dbReference type="GO" id="GO:0051539">
    <property type="term" value="F:4 iron, 4 sulfur cluster binding"/>
    <property type="evidence" value="ECO:0007669"/>
    <property type="project" value="UniProtKB-KW"/>
</dbReference>
<evidence type="ECO:0000256" key="4">
    <source>
        <dbReference type="ARBA" id="ARBA00022691"/>
    </source>
</evidence>
<dbReference type="InterPro" id="IPR013785">
    <property type="entry name" value="Aldolase_TIM"/>
</dbReference>
<keyword evidence="5" id="KW-0479">Metal-binding</keyword>
<evidence type="ECO:0000256" key="1">
    <source>
        <dbReference type="ARBA" id="ARBA00001966"/>
    </source>
</evidence>
<evidence type="ECO:0000256" key="2">
    <source>
        <dbReference type="ARBA" id="ARBA00012167"/>
    </source>
</evidence>
<keyword evidence="4" id="KW-0949">S-adenosyl-L-methionine</keyword>
<dbReference type="CDD" id="cd21117">
    <property type="entry name" value="Twitch_MoaA"/>
    <property type="match status" value="1"/>
</dbReference>
<keyword evidence="11" id="KW-0456">Lyase</keyword>
<dbReference type="InterPro" id="IPR010505">
    <property type="entry name" value="MoaA_twitch"/>
</dbReference>
<dbReference type="InterPro" id="IPR007197">
    <property type="entry name" value="rSAM"/>
</dbReference>
<evidence type="ECO:0000313" key="15">
    <source>
        <dbReference type="Proteomes" id="UP000245489"/>
    </source>
</evidence>
<evidence type="ECO:0000256" key="6">
    <source>
        <dbReference type="ARBA" id="ARBA00022741"/>
    </source>
</evidence>
<dbReference type="Pfam" id="PF04055">
    <property type="entry name" value="Radical_SAM"/>
    <property type="match status" value="1"/>
</dbReference>
<proteinExistence type="predicted"/>
<dbReference type="GO" id="GO:0061799">
    <property type="term" value="F:cyclic pyranopterin monophosphate synthase activity"/>
    <property type="evidence" value="ECO:0007669"/>
    <property type="project" value="TreeGrafter"/>
</dbReference>
<keyword evidence="7" id="KW-0408">Iron</keyword>
<keyword evidence="10" id="KW-0501">Molybdenum cofactor biosynthesis</keyword>
<dbReference type="PROSITE" id="PS51918">
    <property type="entry name" value="RADICAL_SAM"/>
    <property type="match status" value="1"/>
</dbReference>
<sequence length="334" mass="38257">MNTQTQNIIYDNHGRPITYLRLAVTDRCNLRCFYCMPEEGVKYLHKSKLLTYEEMIRTVSVLSELGISKVRITGGEPFVRHNMIDFMYQLSEINGIDELNITTNGILTGQYIRQMKEMGVRAVNLSLDTLDKKRFFEITRRDEFDKVYDTLFQLIDAGFEVKVNAVVMDGKNTEDILPLVGLTQNHNVSIRFIEEMPFNGEGNHYPKLAWNLHRILAEIKSQYPDLQKLVDSPNSTSYNYQVPDFQGNIGVIAAFSRTFCGTCNRIRLTATGDLKTCLYDEGVLNIRDLLRDGITNEDLKSTFLQAFKNRPKDGFEAERNRKSVITESMTTIGG</sequence>
<dbReference type="EC" id="4.1.99.22" evidence="2"/>
<dbReference type="UniPathway" id="UPA00344"/>
<dbReference type="Gene3D" id="3.20.20.70">
    <property type="entry name" value="Aldolase class I"/>
    <property type="match status" value="1"/>
</dbReference>
<dbReference type="SMART" id="SM00729">
    <property type="entry name" value="Elp3"/>
    <property type="match status" value="1"/>
</dbReference>
<comment type="cofactor">
    <cofactor evidence="1">
        <name>[4Fe-4S] cluster</name>
        <dbReference type="ChEBI" id="CHEBI:49883"/>
    </cofactor>
</comment>
<evidence type="ECO:0000313" key="14">
    <source>
        <dbReference type="EMBL" id="PWK21855.1"/>
    </source>
</evidence>
<evidence type="ECO:0000256" key="10">
    <source>
        <dbReference type="ARBA" id="ARBA00023150"/>
    </source>
</evidence>
<dbReference type="PANTHER" id="PTHR22960:SF0">
    <property type="entry name" value="MOLYBDENUM COFACTOR BIOSYNTHESIS PROTEIN 1"/>
    <property type="match status" value="1"/>
</dbReference>
<dbReference type="PROSITE" id="PS01305">
    <property type="entry name" value="MOAA_NIFB_PQQE"/>
    <property type="match status" value="1"/>
</dbReference>
<keyword evidence="6" id="KW-0547">Nucleotide-binding</keyword>
<dbReference type="GO" id="GO:0006777">
    <property type="term" value="P:Mo-molybdopterin cofactor biosynthetic process"/>
    <property type="evidence" value="ECO:0007669"/>
    <property type="project" value="UniProtKB-KW"/>
</dbReference>
<dbReference type="InterPro" id="IPR050105">
    <property type="entry name" value="MoCo_biosynth_MoaA/MoaC"/>
</dbReference>
<dbReference type="AlphaFoldDB" id="A0A316DV69"/>
<dbReference type="SUPFAM" id="SSF102114">
    <property type="entry name" value="Radical SAM enzymes"/>
    <property type="match status" value="1"/>
</dbReference>
<accession>A0A316DV69</accession>